<dbReference type="RefSeq" id="WP_248204273.1">
    <property type="nucleotide sequence ID" value="NZ_JALNMH010000001.1"/>
</dbReference>
<accession>A0ABT0GCH5</accession>
<evidence type="ECO:0000256" key="1">
    <source>
        <dbReference type="ARBA" id="ARBA00022475"/>
    </source>
</evidence>
<evidence type="ECO:0000256" key="2">
    <source>
        <dbReference type="ARBA" id="ARBA00022692"/>
    </source>
</evidence>
<dbReference type="Proteomes" id="UP001431449">
    <property type="component" value="Unassembled WGS sequence"/>
</dbReference>
<evidence type="ECO:0000259" key="6">
    <source>
        <dbReference type="Pfam" id="PF06305"/>
    </source>
</evidence>
<sequence length="70" mass="7587">MARRIKWITLGVLVVLALIVLAQNSDPVVLAVLWMSLELPLFLALVAALLTGMLLAGLIAALVVRRRRLG</sequence>
<organism evidence="7 8">
    <name type="scientific">Pseudomarimonas salicorniae</name>
    <dbReference type="NCBI Taxonomy" id="2933270"/>
    <lineage>
        <taxon>Bacteria</taxon>
        <taxon>Pseudomonadati</taxon>
        <taxon>Pseudomonadota</taxon>
        <taxon>Gammaproteobacteria</taxon>
        <taxon>Lysobacterales</taxon>
        <taxon>Lysobacteraceae</taxon>
        <taxon>Pseudomarimonas</taxon>
    </lineage>
</organism>
<reference evidence="7" key="1">
    <citation type="submission" date="2022-04" db="EMBL/GenBank/DDBJ databases">
        <title>Lysobacter sp. CAU 1642 isolated from sea sand.</title>
        <authorList>
            <person name="Kim W."/>
        </authorList>
    </citation>
    <scope>NUCLEOTIDE SEQUENCE</scope>
    <source>
        <strain evidence="7">CAU 1642</strain>
    </source>
</reference>
<keyword evidence="1" id="KW-1003">Cell membrane</keyword>
<proteinExistence type="predicted"/>
<keyword evidence="3 5" id="KW-1133">Transmembrane helix</keyword>
<dbReference type="Pfam" id="PF06305">
    <property type="entry name" value="LapA_dom"/>
    <property type="match status" value="1"/>
</dbReference>
<dbReference type="EMBL" id="JALNMH010000001">
    <property type="protein sequence ID" value="MCK7592231.1"/>
    <property type="molecule type" value="Genomic_DNA"/>
</dbReference>
<evidence type="ECO:0000256" key="5">
    <source>
        <dbReference type="SAM" id="Phobius"/>
    </source>
</evidence>
<evidence type="ECO:0000256" key="3">
    <source>
        <dbReference type="ARBA" id="ARBA00022989"/>
    </source>
</evidence>
<name>A0ABT0GCH5_9GAMM</name>
<gene>
    <name evidence="7" type="ORF">M0G41_00950</name>
</gene>
<feature type="transmembrane region" description="Helical" evidence="5">
    <location>
        <begin position="41"/>
        <end position="64"/>
    </location>
</feature>
<keyword evidence="8" id="KW-1185">Reference proteome</keyword>
<dbReference type="InterPro" id="IPR010445">
    <property type="entry name" value="LapA_dom"/>
</dbReference>
<keyword evidence="4 5" id="KW-0472">Membrane</keyword>
<evidence type="ECO:0000313" key="7">
    <source>
        <dbReference type="EMBL" id="MCK7592231.1"/>
    </source>
</evidence>
<protein>
    <submittedName>
        <fullName evidence="7">Lipopolysaccharide assembly protein LapA domain-containing protein</fullName>
    </submittedName>
</protein>
<comment type="caution">
    <text evidence="7">The sequence shown here is derived from an EMBL/GenBank/DDBJ whole genome shotgun (WGS) entry which is preliminary data.</text>
</comment>
<feature type="domain" description="Lipopolysaccharide assembly protein A" evidence="6">
    <location>
        <begin position="23"/>
        <end position="68"/>
    </location>
</feature>
<evidence type="ECO:0000256" key="4">
    <source>
        <dbReference type="ARBA" id="ARBA00023136"/>
    </source>
</evidence>
<evidence type="ECO:0000313" key="8">
    <source>
        <dbReference type="Proteomes" id="UP001431449"/>
    </source>
</evidence>
<keyword evidence="2 5" id="KW-0812">Transmembrane</keyword>